<organism evidence="3 4">
    <name type="scientific">Streptomyces glebosus</name>
    <dbReference type="NCBI Taxonomy" id="249580"/>
    <lineage>
        <taxon>Bacteria</taxon>
        <taxon>Bacillati</taxon>
        <taxon>Actinomycetota</taxon>
        <taxon>Actinomycetes</taxon>
        <taxon>Kitasatosporales</taxon>
        <taxon>Streptomycetaceae</taxon>
        <taxon>Streptomyces</taxon>
    </lineage>
</organism>
<evidence type="ECO:0000256" key="2">
    <source>
        <dbReference type="SAM" id="SignalP"/>
    </source>
</evidence>
<keyword evidence="4" id="KW-1185">Reference proteome</keyword>
<comment type="caution">
    <text evidence="3">The sequence shown here is derived from an EMBL/GenBank/DDBJ whole genome shotgun (WGS) entry which is preliminary data.</text>
</comment>
<dbReference type="Proteomes" id="UP000430079">
    <property type="component" value="Unassembled WGS sequence"/>
</dbReference>
<dbReference type="AlphaFoldDB" id="A0A640T213"/>
<evidence type="ECO:0000313" key="4">
    <source>
        <dbReference type="Proteomes" id="UP000430079"/>
    </source>
</evidence>
<reference evidence="3 4" key="1">
    <citation type="submission" date="2019-12" db="EMBL/GenBank/DDBJ databases">
        <title>Whole genome shotgun sequence of Streptomyces hygroscopicus subsp. glebosus NBRC 13786.</title>
        <authorList>
            <person name="Ichikawa N."/>
            <person name="Kimura A."/>
            <person name="Kitahashi Y."/>
            <person name="Komaki H."/>
            <person name="Tamura T."/>
        </authorList>
    </citation>
    <scope>NUCLEOTIDE SEQUENCE [LARGE SCALE GENOMIC DNA]</scope>
    <source>
        <strain evidence="3 4">NBRC 13786</strain>
    </source>
</reference>
<keyword evidence="2" id="KW-0732">Signal</keyword>
<evidence type="ECO:0000313" key="3">
    <source>
        <dbReference type="EMBL" id="GFE16316.1"/>
    </source>
</evidence>
<evidence type="ECO:0008006" key="5">
    <source>
        <dbReference type="Google" id="ProtNLM"/>
    </source>
</evidence>
<proteinExistence type="predicted"/>
<protein>
    <recommendedName>
        <fullName evidence="5">Lipoprotein</fullName>
    </recommendedName>
</protein>
<dbReference type="RefSeq" id="WP_190143282.1">
    <property type="nucleotide sequence ID" value="NZ_BLIO01000001.1"/>
</dbReference>
<name>A0A640T213_9ACTN</name>
<feature type="signal peptide" evidence="2">
    <location>
        <begin position="1"/>
        <end position="41"/>
    </location>
</feature>
<gene>
    <name evidence="3" type="ORF">Sgleb_43630</name>
</gene>
<feature type="chain" id="PRO_5024850667" description="Lipoprotein" evidence="2">
    <location>
        <begin position="42"/>
        <end position="235"/>
    </location>
</feature>
<sequence>MNGRVRNVLPSSSRGRRAKAAMVGAMALAASLCLSITPAQADGGGFGGMMTQPSDVPKPTGGDWLDDPQTRAEFLANCGEKCTITSGEFVSDPVEGAPERVSEFHDTCNVTGSFTYKEEETNGNGLVVSMGLKIPAVRGVEVLPKIDYTEIHTQTTGITDTVNQNQTYTIYWLDKVPMTQTLRGNWSYEGDGAKGLPAREFKDVEADVTYNAFRKQSRPMTEEEKVSRCGNASPS</sequence>
<feature type="region of interest" description="Disordered" evidence="1">
    <location>
        <begin position="215"/>
        <end position="235"/>
    </location>
</feature>
<dbReference type="EMBL" id="BLIO01000001">
    <property type="protein sequence ID" value="GFE16316.1"/>
    <property type="molecule type" value="Genomic_DNA"/>
</dbReference>
<evidence type="ECO:0000256" key="1">
    <source>
        <dbReference type="SAM" id="MobiDB-lite"/>
    </source>
</evidence>
<accession>A0A640T213</accession>